<dbReference type="InterPro" id="IPR032675">
    <property type="entry name" value="LRR_dom_sf"/>
</dbReference>
<dbReference type="Gene3D" id="1.20.5.4130">
    <property type="match status" value="1"/>
</dbReference>
<dbReference type="InterPro" id="IPR056789">
    <property type="entry name" value="LRR_R13L1-DRL21"/>
</dbReference>
<keyword evidence="4" id="KW-0611">Plant defense</keyword>
<feature type="domain" description="R13L1/DRL21-like LRR repeat region" evidence="9">
    <location>
        <begin position="571"/>
        <end position="704"/>
    </location>
</feature>
<dbReference type="FunFam" id="1.10.10.10:FF:000322">
    <property type="entry name" value="Probable disease resistance protein At1g63360"/>
    <property type="match status" value="1"/>
</dbReference>
<dbReference type="InterPro" id="IPR041118">
    <property type="entry name" value="Rx_N"/>
</dbReference>
<dbReference type="Gene3D" id="3.80.10.10">
    <property type="entry name" value="Ribonuclease Inhibitor"/>
    <property type="match status" value="5"/>
</dbReference>
<reference evidence="10 11" key="1">
    <citation type="journal article" date="2016" name="G3 (Bethesda)">
        <title>First Draft Assembly and Annotation of the Genome of a California Endemic Oak Quercus lobata Nee (Fagaceae).</title>
        <authorList>
            <person name="Sork V.L."/>
            <person name="Fitz-Gibbon S.T."/>
            <person name="Puiu D."/>
            <person name="Crepeau M."/>
            <person name="Gugger P.F."/>
            <person name="Sherman R."/>
            <person name="Stevens K."/>
            <person name="Langley C.H."/>
            <person name="Pellegrini M."/>
            <person name="Salzberg S.L."/>
        </authorList>
    </citation>
    <scope>NUCLEOTIDE SEQUENCE [LARGE SCALE GENOMIC DNA]</scope>
    <source>
        <strain evidence="10 11">cv. SW786</strain>
    </source>
</reference>
<dbReference type="InterPro" id="IPR002182">
    <property type="entry name" value="NB-ARC"/>
</dbReference>
<dbReference type="AlphaFoldDB" id="A0A7N2RC87"/>
<dbReference type="InParanoid" id="A0A7N2RC87"/>
<evidence type="ECO:0000259" key="8">
    <source>
        <dbReference type="Pfam" id="PF23559"/>
    </source>
</evidence>
<dbReference type="CDD" id="cd14798">
    <property type="entry name" value="RX-CC_like"/>
    <property type="match status" value="1"/>
</dbReference>
<dbReference type="GO" id="GO:0005524">
    <property type="term" value="F:ATP binding"/>
    <property type="evidence" value="ECO:0007669"/>
    <property type="project" value="UniProtKB-KW"/>
</dbReference>
<dbReference type="EnsemblPlants" id="QL10p035024:mrna">
    <property type="protein sequence ID" value="QL10p035024:mrna"/>
    <property type="gene ID" value="QL10p035024"/>
</dbReference>
<name>A0A7N2RC87_QUELO</name>
<dbReference type="InterPro" id="IPR036388">
    <property type="entry name" value="WH-like_DNA-bd_sf"/>
</dbReference>
<protein>
    <submittedName>
        <fullName evidence="10">Uncharacterized protein</fullName>
    </submittedName>
</protein>
<dbReference type="InterPro" id="IPR058922">
    <property type="entry name" value="WHD_DRP"/>
</dbReference>
<evidence type="ECO:0000256" key="3">
    <source>
        <dbReference type="ARBA" id="ARBA00022741"/>
    </source>
</evidence>
<evidence type="ECO:0000256" key="4">
    <source>
        <dbReference type="ARBA" id="ARBA00022821"/>
    </source>
</evidence>
<feature type="domain" description="Disease resistance protein winged helix" evidence="8">
    <location>
        <begin position="312"/>
        <end position="385"/>
    </location>
</feature>
<evidence type="ECO:0000313" key="10">
    <source>
        <dbReference type="EnsemblPlants" id="QL10p035024:mrna"/>
    </source>
</evidence>
<feature type="domain" description="Disease resistance N-terminal" evidence="7">
    <location>
        <begin position="12"/>
        <end position="99"/>
    </location>
</feature>
<dbReference type="PRINTS" id="PR00364">
    <property type="entry name" value="DISEASERSIST"/>
</dbReference>
<proteinExistence type="predicted"/>
<reference evidence="10" key="2">
    <citation type="submission" date="2021-01" db="UniProtKB">
        <authorList>
            <consortium name="EnsemblPlants"/>
        </authorList>
    </citation>
    <scope>IDENTIFICATION</scope>
</reference>
<organism evidence="10 11">
    <name type="scientific">Quercus lobata</name>
    <name type="common">Valley oak</name>
    <dbReference type="NCBI Taxonomy" id="97700"/>
    <lineage>
        <taxon>Eukaryota</taxon>
        <taxon>Viridiplantae</taxon>
        <taxon>Streptophyta</taxon>
        <taxon>Embryophyta</taxon>
        <taxon>Tracheophyta</taxon>
        <taxon>Spermatophyta</taxon>
        <taxon>Magnoliopsida</taxon>
        <taxon>eudicotyledons</taxon>
        <taxon>Gunneridae</taxon>
        <taxon>Pentapetalae</taxon>
        <taxon>rosids</taxon>
        <taxon>fabids</taxon>
        <taxon>Fagales</taxon>
        <taxon>Fagaceae</taxon>
        <taxon>Quercus</taxon>
    </lineage>
</organism>
<dbReference type="InterPro" id="IPR027417">
    <property type="entry name" value="P-loop_NTPase"/>
</dbReference>
<dbReference type="Pfam" id="PF25019">
    <property type="entry name" value="LRR_R13L1-DRL21"/>
    <property type="match status" value="1"/>
</dbReference>
<keyword evidence="5" id="KW-0067">ATP-binding</keyword>
<evidence type="ECO:0000256" key="2">
    <source>
        <dbReference type="ARBA" id="ARBA00022737"/>
    </source>
</evidence>
<dbReference type="Pfam" id="PF23559">
    <property type="entry name" value="WHD_DRP"/>
    <property type="match status" value="1"/>
</dbReference>
<dbReference type="Gene3D" id="3.40.50.300">
    <property type="entry name" value="P-loop containing nucleotide triphosphate hydrolases"/>
    <property type="match status" value="1"/>
</dbReference>
<evidence type="ECO:0000259" key="6">
    <source>
        <dbReference type="Pfam" id="PF00931"/>
    </source>
</evidence>
<evidence type="ECO:0000259" key="7">
    <source>
        <dbReference type="Pfam" id="PF18052"/>
    </source>
</evidence>
<evidence type="ECO:0000256" key="5">
    <source>
        <dbReference type="ARBA" id="ARBA00022840"/>
    </source>
</evidence>
<dbReference type="SUPFAM" id="SSF52540">
    <property type="entry name" value="P-loop containing nucleoside triphosphate hydrolases"/>
    <property type="match status" value="1"/>
</dbReference>
<dbReference type="Proteomes" id="UP000594261">
    <property type="component" value="Chromosome 10"/>
</dbReference>
<keyword evidence="1" id="KW-0433">Leucine-rich repeat</keyword>
<dbReference type="Gramene" id="QL10p035024:mrna">
    <property type="protein sequence ID" value="QL10p035024:mrna"/>
    <property type="gene ID" value="QL10p035024"/>
</dbReference>
<keyword evidence="3" id="KW-0547">Nucleotide-binding</keyword>
<dbReference type="EMBL" id="LRBV02000010">
    <property type="status" value="NOT_ANNOTATED_CDS"/>
    <property type="molecule type" value="Genomic_DNA"/>
</dbReference>
<dbReference type="SUPFAM" id="SSF52058">
    <property type="entry name" value="L domain-like"/>
    <property type="match status" value="2"/>
</dbReference>
<dbReference type="OMA" id="WAFANER"/>
<dbReference type="GO" id="GO:0006952">
    <property type="term" value="P:defense response"/>
    <property type="evidence" value="ECO:0007669"/>
    <property type="project" value="UniProtKB-KW"/>
</dbReference>
<evidence type="ECO:0000256" key="1">
    <source>
        <dbReference type="ARBA" id="ARBA00022614"/>
    </source>
</evidence>
<feature type="domain" description="NB-ARC" evidence="6">
    <location>
        <begin position="170"/>
        <end position="229"/>
    </location>
</feature>
<keyword evidence="2" id="KW-0677">Repeat</keyword>
<dbReference type="GO" id="GO:0043531">
    <property type="term" value="F:ADP binding"/>
    <property type="evidence" value="ECO:0007669"/>
    <property type="project" value="InterPro"/>
</dbReference>
<dbReference type="PANTHER" id="PTHR36766">
    <property type="entry name" value="PLANT BROAD-SPECTRUM MILDEW RESISTANCE PROTEIN RPW8"/>
    <property type="match status" value="1"/>
</dbReference>
<dbReference type="Gene3D" id="1.10.10.10">
    <property type="entry name" value="Winged helix-like DNA-binding domain superfamily/Winged helix DNA-binding domain"/>
    <property type="match status" value="1"/>
</dbReference>
<sequence length="1219" mass="138183">MAEFVLSVVAKGLMAKVMSLASEHIGTAWGFKEEIGKLQVSLTKIQAVLHDAEKRQVSDESVKIWLLELKDIAYKADNVLDKFGYEILRQKVETQNRKKVRNFFSPSNPIVFPFKMGSKIKNINQLLDRIKTDVTLLGLRESLNPIPKIGLDRETDSFIDDSEVVGRGDDVLKIVNLLIGANNQQVISVIPIVGMAGLGKTTIAKLVYNHELVKKHFDEKMWAFANERIPVTPDLEDIGRKIAKRCGGNPLAAKVLGGMMRFKEDKSEWLAIQNSKTWDSMEDNNGVFPILKLSFDHLPTPFLKQCFAYCSIFPKDFVIEKKLLVQLWMAEGFLQTSKRCFLEMEDIGNKYFDLLLANSLFQDPEKDFCGDITRCKMHDLVHDLALSISEGETLHLEGNLGDDIDASHIRRLSLKSNDHTTHAIPLSKDGMGRLRTIFLNCVDLGDKLLEFKCVRGLSLSGSCIKELSNSIGKLRHLRLLRIEDTYIKLIPNSVTVLYNLQTLVIKNCRFLKELPKDLRNLINLRHIDIDNSNSFDFLHWYGMKLPIDLGRLTCLQTLPFFHIGQDVGGQIEEVGCLSQLRGELRIHNLEHVKDKEEAKTANLAVKSKVHKLGFYWSCYRGEGNSNDEDVMEGHQPHPNLKSLEIDNFNGEKFPSWLLGSDNIRGGLLLFDHLLEIRLNSCRKCEKIPTLGHLPSLKVLEIMRMVNVRCIGTEFYSSFDGEGSSNSRGGSGSGSTVLFPALETLVLEGMDNLVEWTEPTAEMGMIFPRLKKLKVWECWKLTSAPRHFPSIKELIIYEIRGLAFEKIISELTTLTSIQIQKVSELACLPQHFLQKNTSLMDLNICYCADLESILPHEHVWPICTSLRSLSIHGCHKLSTLPDALHNLHCLEDIEVYRCHNLRSFPSIQGIASLLQHLRICCGDVVLPTGLQSCMSLQYLIICNCPHLISIPDLRNLHSLILLEIDSCPNLISIPDLKDLPSLTRLEIRSCSKLKSIPDLKELPSLTGLDICDCSDLVLIPDLKELSSLTQLRISGCHNLISIPDIRQLRSLTQLGIRRCQNMRCVPDGLECLTRFKCLWIGDFCQELNSFPSLNSIRHSHAPLQRLHLYGWDSLNSLPEAIKYFTALQILEISEFGEIISLPDWLGNLSSIQELYIYNCKNLMYLPKTQAMRRLIKLEQLSIFQCPKLEERCAKGSGAEWSKIAHIPKFSSNTWMDHYNS</sequence>
<keyword evidence="11" id="KW-1185">Reference proteome</keyword>
<accession>A0A7N2RC87</accession>
<dbReference type="InterPro" id="IPR038005">
    <property type="entry name" value="RX-like_CC"/>
</dbReference>
<evidence type="ECO:0000313" key="11">
    <source>
        <dbReference type="Proteomes" id="UP000594261"/>
    </source>
</evidence>
<dbReference type="Pfam" id="PF00931">
    <property type="entry name" value="NB-ARC"/>
    <property type="match status" value="1"/>
</dbReference>
<dbReference type="PANTHER" id="PTHR36766:SF70">
    <property type="entry name" value="DISEASE RESISTANCE PROTEIN RGA4"/>
    <property type="match status" value="1"/>
</dbReference>
<dbReference type="GO" id="GO:0051707">
    <property type="term" value="P:response to other organism"/>
    <property type="evidence" value="ECO:0007669"/>
    <property type="project" value="UniProtKB-ARBA"/>
</dbReference>
<dbReference type="Pfam" id="PF18052">
    <property type="entry name" value="Rx_N"/>
    <property type="match status" value="1"/>
</dbReference>
<evidence type="ECO:0000259" key="9">
    <source>
        <dbReference type="Pfam" id="PF25019"/>
    </source>
</evidence>